<dbReference type="GeneID" id="25737858"/>
<evidence type="ECO:0008006" key="5">
    <source>
        <dbReference type="Google" id="ProtNLM"/>
    </source>
</evidence>
<dbReference type="KEGG" id="mng:MNEG_4981"/>
<organism evidence="3 4">
    <name type="scientific">Monoraphidium neglectum</name>
    <dbReference type="NCBI Taxonomy" id="145388"/>
    <lineage>
        <taxon>Eukaryota</taxon>
        <taxon>Viridiplantae</taxon>
        <taxon>Chlorophyta</taxon>
        <taxon>core chlorophytes</taxon>
        <taxon>Chlorophyceae</taxon>
        <taxon>CS clade</taxon>
        <taxon>Sphaeropleales</taxon>
        <taxon>Selenastraceae</taxon>
        <taxon>Monoraphidium</taxon>
    </lineage>
</organism>
<dbReference type="GO" id="GO:0043248">
    <property type="term" value="P:proteasome assembly"/>
    <property type="evidence" value="ECO:0007669"/>
    <property type="project" value="InterPro"/>
</dbReference>
<name>A0A0D2L7Z2_9CHLO</name>
<sequence>MELPFQSRPHDSLRQGLCNLREDVLPQHPVQTIQESGRPEAAIAGKAQMLRQLYGVALPAKMQIEQQILGRFARLPGALPSSKLGLESLTGALDEFGFESYLGQPSESETAPPDMHSQMETRLGLAAVTKPLGRGII</sequence>
<gene>
    <name evidence="3" type="ORF">MNEG_4981</name>
</gene>
<dbReference type="PANTHER" id="PTHR12828:SF3">
    <property type="entry name" value="PROTEASOME MATURATION PROTEIN"/>
    <property type="match status" value="1"/>
</dbReference>
<dbReference type="RefSeq" id="XP_013901998.1">
    <property type="nucleotide sequence ID" value="XM_014046544.1"/>
</dbReference>
<dbReference type="EMBL" id="KK100939">
    <property type="protein sequence ID" value="KIZ02979.1"/>
    <property type="molecule type" value="Genomic_DNA"/>
</dbReference>
<proteinExistence type="inferred from homology"/>
<evidence type="ECO:0000313" key="4">
    <source>
        <dbReference type="Proteomes" id="UP000054498"/>
    </source>
</evidence>
<accession>A0A0D2L7Z2</accession>
<dbReference type="InterPro" id="IPR008012">
    <property type="entry name" value="Ump1"/>
</dbReference>
<dbReference type="OrthoDB" id="15001at2759"/>
<dbReference type="GO" id="GO:0005634">
    <property type="term" value="C:nucleus"/>
    <property type="evidence" value="ECO:0007669"/>
    <property type="project" value="TreeGrafter"/>
</dbReference>
<protein>
    <recommendedName>
        <fullName evidence="5">Proteasome maturation protein</fullName>
    </recommendedName>
</protein>
<keyword evidence="1" id="KW-0143">Chaperone</keyword>
<keyword evidence="4" id="KW-1185">Reference proteome</keyword>
<evidence type="ECO:0000256" key="1">
    <source>
        <dbReference type="ARBA" id="ARBA00023186"/>
    </source>
</evidence>
<dbReference type="STRING" id="145388.A0A0D2L7Z2"/>
<reference evidence="3 4" key="1">
    <citation type="journal article" date="2013" name="BMC Genomics">
        <title>Reconstruction of the lipid metabolism for the microalga Monoraphidium neglectum from its genome sequence reveals characteristics suitable for biofuel production.</title>
        <authorList>
            <person name="Bogen C."/>
            <person name="Al-Dilaimi A."/>
            <person name="Albersmeier A."/>
            <person name="Wichmann J."/>
            <person name="Grundmann M."/>
            <person name="Rupp O."/>
            <person name="Lauersen K.J."/>
            <person name="Blifernez-Klassen O."/>
            <person name="Kalinowski J."/>
            <person name="Goesmann A."/>
            <person name="Mussgnug J.H."/>
            <person name="Kruse O."/>
        </authorList>
    </citation>
    <scope>NUCLEOTIDE SEQUENCE [LARGE SCALE GENOMIC DNA]</scope>
    <source>
        <strain evidence="3 4">SAG 48.87</strain>
    </source>
</reference>
<evidence type="ECO:0000256" key="2">
    <source>
        <dbReference type="ARBA" id="ARBA00043974"/>
    </source>
</evidence>
<dbReference type="PANTHER" id="PTHR12828">
    <property type="entry name" value="PROTEASOME MATURATION PROTEIN UMP1"/>
    <property type="match status" value="1"/>
</dbReference>
<dbReference type="Pfam" id="PF05348">
    <property type="entry name" value="UMP1"/>
    <property type="match status" value="1"/>
</dbReference>
<dbReference type="Proteomes" id="UP000054498">
    <property type="component" value="Unassembled WGS sequence"/>
</dbReference>
<dbReference type="GO" id="GO:0005737">
    <property type="term" value="C:cytoplasm"/>
    <property type="evidence" value="ECO:0007669"/>
    <property type="project" value="TreeGrafter"/>
</dbReference>
<dbReference type="AlphaFoldDB" id="A0A0D2L7Z2"/>
<evidence type="ECO:0000313" key="3">
    <source>
        <dbReference type="EMBL" id="KIZ02979.1"/>
    </source>
</evidence>
<comment type="similarity">
    <text evidence="2">Belongs to the POMP/UMP1 family.</text>
</comment>